<evidence type="ECO:0000313" key="3">
    <source>
        <dbReference type="Proteomes" id="UP001055439"/>
    </source>
</evidence>
<feature type="region of interest" description="Disordered" evidence="1">
    <location>
        <begin position="94"/>
        <end position="113"/>
    </location>
</feature>
<sequence length="113" mass="12655">MESHTRETTPGPNPTRSSPPPERSHGQSYASGTRPSRADTSATAKVHRQVGTNETSFPILFFAGWGHKRKPMNAREKLKQRRELELQYEKNTFGSSQVPCGRCGQTGIKERTE</sequence>
<reference evidence="2" key="1">
    <citation type="submission" date="2022-05" db="EMBL/GenBank/DDBJ databases">
        <title>The Musa troglodytarum L. genome provides insights into the mechanism of non-climacteric behaviour and enrichment of carotenoids.</title>
        <authorList>
            <person name="Wang J."/>
        </authorList>
    </citation>
    <scope>NUCLEOTIDE SEQUENCE</scope>
    <source>
        <tissue evidence="2">Leaf</tissue>
    </source>
</reference>
<name>A0A9E7FA49_9LILI</name>
<dbReference type="EMBL" id="CP097505">
    <property type="protein sequence ID" value="URD91526.1"/>
    <property type="molecule type" value="Genomic_DNA"/>
</dbReference>
<accession>A0A9E7FA49</accession>
<evidence type="ECO:0000256" key="1">
    <source>
        <dbReference type="SAM" id="MobiDB-lite"/>
    </source>
</evidence>
<dbReference type="Proteomes" id="UP001055439">
    <property type="component" value="Chromosome 3"/>
</dbReference>
<feature type="region of interest" description="Disordered" evidence="1">
    <location>
        <begin position="1"/>
        <end position="56"/>
    </location>
</feature>
<protein>
    <submittedName>
        <fullName evidence="2">Uncharacterized protein</fullName>
    </submittedName>
</protein>
<feature type="compositionally biased region" description="Pro residues" evidence="1">
    <location>
        <begin position="11"/>
        <end position="21"/>
    </location>
</feature>
<gene>
    <name evidence="2" type="ORF">MUK42_32847</name>
</gene>
<evidence type="ECO:0000313" key="2">
    <source>
        <dbReference type="EMBL" id="URD91526.1"/>
    </source>
</evidence>
<dbReference type="AlphaFoldDB" id="A0A9E7FA49"/>
<feature type="compositionally biased region" description="Polar residues" evidence="1">
    <location>
        <begin position="26"/>
        <end position="43"/>
    </location>
</feature>
<keyword evidence="3" id="KW-1185">Reference proteome</keyword>
<organism evidence="2 3">
    <name type="scientific">Musa troglodytarum</name>
    <name type="common">fe'i banana</name>
    <dbReference type="NCBI Taxonomy" id="320322"/>
    <lineage>
        <taxon>Eukaryota</taxon>
        <taxon>Viridiplantae</taxon>
        <taxon>Streptophyta</taxon>
        <taxon>Embryophyta</taxon>
        <taxon>Tracheophyta</taxon>
        <taxon>Spermatophyta</taxon>
        <taxon>Magnoliopsida</taxon>
        <taxon>Liliopsida</taxon>
        <taxon>Zingiberales</taxon>
        <taxon>Musaceae</taxon>
        <taxon>Musa</taxon>
    </lineage>
</organism>
<proteinExistence type="predicted"/>